<feature type="compositionally biased region" description="Low complexity" evidence="1">
    <location>
        <begin position="16"/>
        <end position="33"/>
    </location>
</feature>
<name>A0ABP5KQG4_9MICC</name>
<gene>
    <name evidence="2" type="ORF">GCM10009825_17540</name>
</gene>
<dbReference type="Proteomes" id="UP001500102">
    <property type="component" value="Unassembled WGS sequence"/>
</dbReference>
<organism evidence="2 3">
    <name type="scientific">Arthrobacter humicola</name>
    <dbReference type="NCBI Taxonomy" id="409291"/>
    <lineage>
        <taxon>Bacteria</taxon>
        <taxon>Bacillati</taxon>
        <taxon>Actinomycetota</taxon>
        <taxon>Actinomycetes</taxon>
        <taxon>Micrococcales</taxon>
        <taxon>Micrococcaceae</taxon>
        <taxon>Arthrobacter</taxon>
    </lineage>
</organism>
<accession>A0ABP5KQG4</accession>
<evidence type="ECO:0000256" key="1">
    <source>
        <dbReference type="SAM" id="MobiDB-lite"/>
    </source>
</evidence>
<protein>
    <submittedName>
        <fullName evidence="2">Uncharacterized protein</fullName>
    </submittedName>
</protein>
<sequence>MPTVPPLTSAPASSGAADTAPTEPSAAPDTPAPTAANWQTLKTPDGKLQFDHPAEWTIKDRGAEATPGGVFLEVLNPGGKSLATLRTNVATSAECTPRIPYSVLDLVPVPALAQQGVTPHFIFELRLYPAEKDPTKANVMAYGLSSAPKPAGPDACPIFHYFTWPPGGASFGGVYNPFDTTPGNEPNVDTPEAYMNTAEYQNVKRMITSLRPAGQ</sequence>
<keyword evidence="3" id="KW-1185">Reference proteome</keyword>
<feature type="region of interest" description="Disordered" evidence="1">
    <location>
        <begin position="1"/>
        <end position="33"/>
    </location>
</feature>
<evidence type="ECO:0000313" key="3">
    <source>
        <dbReference type="Proteomes" id="UP001500102"/>
    </source>
</evidence>
<evidence type="ECO:0000313" key="2">
    <source>
        <dbReference type="EMBL" id="GAA2134144.1"/>
    </source>
</evidence>
<proteinExistence type="predicted"/>
<reference evidence="3" key="1">
    <citation type="journal article" date="2019" name="Int. J. Syst. Evol. Microbiol.">
        <title>The Global Catalogue of Microorganisms (GCM) 10K type strain sequencing project: providing services to taxonomists for standard genome sequencing and annotation.</title>
        <authorList>
            <consortium name="The Broad Institute Genomics Platform"/>
            <consortium name="The Broad Institute Genome Sequencing Center for Infectious Disease"/>
            <person name="Wu L."/>
            <person name="Ma J."/>
        </authorList>
    </citation>
    <scope>NUCLEOTIDE SEQUENCE [LARGE SCALE GENOMIC DNA]</scope>
    <source>
        <strain evidence="3">JCM 15921</strain>
    </source>
</reference>
<dbReference type="EMBL" id="BAAAQB010000026">
    <property type="protein sequence ID" value="GAA2134144.1"/>
    <property type="molecule type" value="Genomic_DNA"/>
</dbReference>
<comment type="caution">
    <text evidence="2">The sequence shown here is derived from an EMBL/GenBank/DDBJ whole genome shotgun (WGS) entry which is preliminary data.</text>
</comment>